<keyword evidence="2" id="KW-1133">Transmembrane helix</keyword>
<dbReference type="InterPro" id="IPR028087">
    <property type="entry name" value="Tad_N"/>
</dbReference>
<feature type="region of interest" description="Disordered" evidence="1">
    <location>
        <begin position="1"/>
        <end position="48"/>
    </location>
</feature>
<feature type="transmembrane region" description="Helical" evidence="2">
    <location>
        <begin position="70"/>
        <end position="92"/>
    </location>
</feature>
<feature type="domain" description="Putative Flp pilus-assembly TadG-like N-terminal" evidence="3">
    <location>
        <begin position="69"/>
        <end position="116"/>
    </location>
</feature>
<organism evidence="4 5">
    <name type="scientific">Cellulomonas biazotea</name>
    <dbReference type="NCBI Taxonomy" id="1709"/>
    <lineage>
        <taxon>Bacteria</taxon>
        <taxon>Bacillati</taxon>
        <taxon>Actinomycetota</taxon>
        <taxon>Actinomycetes</taxon>
        <taxon>Micrococcales</taxon>
        <taxon>Cellulomonadaceae</taxon>
        <taxon>Cellulomonas</taxon>
    </lineage>
</organism>
<dbReference type="NCBIfam" id="TIGR03816">
    <property type="entry name" value="tadE_like_DECH"/>
    <property type="match status" value="1"/>
</dbReference>
<keyword evidence="2" id="KW-0472">Membrane</keyword>
<accession>A0A402DMT4</accession>
<dbReference type="Proteomes" id="UP000289954">
    <property type="component" value="Unassembled WGS sequence"/>
</dbReference>
<gene>
    <name evidence="4" type="ORF">CBZ_05000</name>
</gene>
<comment type="caution">
    <text evidence="4">The sequence shown here is derived from an EMBL/GenBank/DDBJ whole genome shotgun (WGS) entry which is preliminary data.</text>
</comment>
<evidence type="ECO:0000256" key="2">
    <source>
        <dbReference type="SAM" id="Phobius"/>
    </source>
</evidence>
<dbReference type="EMBL" id="BIMR01000024">
    <property type="protein sequence ID" value="GCE75444.1"/>
    <property type="molecule type" value="Genomic_DNA"/>
</dbReference>
<feature type="compositionally biased region" description="Basic and acidic residues" evidence="1">
    <location>
        <begin position="1"/>
        <end position="14"/>
    </location>
</feature>
<keyword evidence="2" id="KW-0812">Transmembrane</keyword>
<protein>
    <recommendedName>
        <fullName evidence="3">Putative Flp pilus-assembly TadG-like N-terminal domain-containing protein</fullName>
    </recommendedName>
</protein>
<evidence type="ECO:0000313" key="5">
    <source>
        <dbReference type="Proteomes" id="UP000289954"/>
    </source>
</evidence>
<sequence length="185" mass="18970">MTTGRDEAEREVGRRAAAGARVRRRLGRAVTTGRDEPEREVGRRAAAGARGSGRLGRAVRAVRDEAERGAATVVVLAVVAVALVLAVVVGAVTSGHAARVRAQGAADLSALAAASAERSGMLADPCSLARDVADRNGARLVVCEKEARGVVRVVAERSAGFGTAVARARAGPARERPGPADHGDR</sequence>
<feature type="compositionally biased region" description="Basic and acidic residues" evidence="1">
    <location>
        <begin position="33"/>
        <end position="43"/>
    </location>
</feature>
<name>A0A402DMT4_9CELL</name>
<evidence type="ECO:0000256" key="1">
    <source>
        <dbReference type="SAM" id="MobiDB-lite"/>
    </source>
</evidence>
<evidence type="ECO:0000313" key="4">
    <source>
        <dbReference type="EMBL" id="GCE75444.1"/>
    </source>
</evidence>
<evidence type="ECO:0000259" key="3">
    <source>
        <dbReference type="Pfam" id="PF13400"/>
    </source>
</evidence>
<dbReference type="InterPro" id="IPR021202">
    <property type="entry name" value="Rv3654c-like"/>
</dbReference>
<proteinExistence type="predicted"/>
<dbReference type="Pfam" id="PF13400">
    <property type="entry name" value="Tad"/>
    <property type="match status" value="1"/>
</dbReference>
<reference evidence="4 5" key="1">
    <citation type="submission" date="2019-01" db="EMBL/GenBank/DDBJ databases">
        <title>Draft genome sequence of Cellulomonas takizawaensis strain TKZ-21.</title>
        <authorList>
            <person name="Yamamura H."/>
            <person name="Hayashi T."/>
            <person name="Hamada M."/>
            <person name="Serisawa Y."/>
            <person name="Matsuyama K."/>
            <person name="Nakagawa Y."/>
            <person name="Otoguro M."/>
            <person name="Yanagida F."/>
            <person name="Hayakawa M."/>
        </authorList>
    </citation>
    <scope>NUCLEOTIDE SEQUENCE [LARGE SCALE GENOMIC DNA]</scope>
    <source>
        <strain evidence="4 5">NBRC12680</strain>
    </source>
</reference>
<dbReference type="AlphaFoldDB" id="A0A402DMT4"/>
<keyword evidence="5" id="KW-1185">Reference proteome</keyword>